<dbReference type="GO" id="GO:0090522">
    <property type="term" value="P:vesicle tethering involved in exocytosis"/>
    <property type="evidence" value="ECO:0007669"/>
    <property type="project" value="InterPro"/>
</dbReference>
<accession>A0AAE1WFM7</accession>
<sequence>MNAKTKKRTVAENGDTGEDSVLATMVSNGEDLGPMVRLAFETGKPDSLLQQLKNLVRKKEVEIEELCKLHYEEFIVAVDELRGVLVDAEELKTELSSDNYRLQQVGSALLMKLEELIESYSIKKNVTEGIKMSKHCVQVLDLCVKCNHHVSEGRFYPALKAVDLIEKVYLQNIPVRTVKLLIERRLPVLKSHIEKKVCSEVNEWLVHIRSAAKDIGQTAIGYAASARQREEDMLARQRKAEEQSSLGLEDFTYMLDVEEIDENSVQKFDLTPLYRAYHIHTCLGIQEQFRDYYYKNRFLQLKSDLQISSAQPFLESHQTFLGHVQVILSLKIGSSEQLAGCSHRLSLRQCGKQLWPK</sequence>
<feature type="domain" description="Exocyst complex component EXOC6/Sec15 N-terminal" evidence="1">
    <location>
        <begin position="51"/>
        <end position="220"/>
    </location>
</feature>
<evidence type="ECO:0000313" key="2">
    <source>
        <dbReference type="EMBL" id="KAK4392543.1"/>
    </source>
</evidence>
<dbReference type="InterPro" id="IPR007225">
    <property type="entry name" value="EXOC6/Sec15"/>
</dbReference>
<dbReference type="AlphaFoldDB" id="A0AAE1WFM7"/>
<organism evidence="2 3">
    <name type="scientific">Sesamum angolense</name>
    <dbReference type="NCBI Taxonomy" id="2727404"/>
    <lineage>
        <taxon>Eukaryota</taxon>
        <taxon>Viridiplantae</taxon>
        <taxon>Streptophyta</taxon>
        <taxon>Embryophyta</taxon>
        <taxon>Tracheophyta</taxon>
        <taxon>Spermatophyta</taxon>
        <taxon>Magnoliopsida</taxon>
        <taxon>eudicotyledons</taxon>
        <taxon>Gunneridae</taxon>
        <taxon>Pentapetalae</taxon>
        <taxon>asterids</taxon>
        <taxon>lamiids</taxon>
        <taxon>Lamiales</taxon>
        <taxon>Pedaliaceae</taxon>
        <taxon>Sesamum</taxon>
    </lineage>
</organism>
<keyword evidence="3" id="KW-1185">Reference proteome</keyword>
<dbReference type="EMBL" id="JACGWL010000011">
    <property type="protein sequence ID" value="KAK4392543.1"/>
    <property type="molecule type" value="Genomic_DNA"/>
</dbReference>
<reference evidence="2" key="2">
    <citation type="journal article" date="2024" name="Plant">
        <title>Genomic evolution and insights into agronomic trait innovations of Sesamum species.</title>
        <authorList>
            <person name="Miao H."/>
            <person name="Wang L."/>
            <person name="Qu L."/>
            <person name="Liu H."/>
            <person name="Sun Y."/>
            <person name="Le M."/>
            <person name="Wang Q."/>
            <person name="Wei S."/>
            <person name="Zheng Y."/>
            <person name="Lin W."/>
            <person name="Duan Y."/>
            <person name="Cao H."/>
            <person name="Xiong S."/>
            <person name="Wang X."/>
            <person name="Wei L."/>
            <person name="Li C."/>
            <person name="Ma Q."/>
            <person name="Ju M."/>
            <person name="Zhao R."/>
            <person name="Li G."/>
            <person name="Mu C."/>
            <person name="Tian Q."/>
            <person name="Mei H."/>
            <person name="Zhang T."/>
            <person name="Gao T."/>
            <person name="Zhang H."/>
        </authorList>
    </citation>
    <scope>NUCLEOTIDE SEQUENCE</scope>
    <source>
        <strain evidence="2">K16</strain>
    </source>
</reference>
<gene>
    <name evidence="2" type="ORF">Sango_2032100</name>
</gene>
<dbReference type="Proteomes" id="UP001289374">
    <property type="component" value="Unassembled WGS sequence"/>
</dbReference>
<protein>
    <submittedName>
        <fullName evidence="2">Exocyst complex component SEC15A</fullName>
    </submittedName>
</protein>
<dbReference type="GO" id="GO:0000145">
    <property type="term" value="C:exocyst"/>
    <property type="evidence" value="ECO:0007669"/>
    <property type="project" value="TreeGrafter"/>
</dbReference>
<dbReference type="Pfam" id="PF20651">
    <property type="entry name" value="EXOC6_Sec15_N"/>
    <property type="match status" value="1"/>
</dbReference>
<dbReference type="InterPro" id="IPR048359">
    <property type="entry name" value="EXOC6_Sec15_N"/>
</dbReference>
<proteinExistence type="predicted"/>
<dbReference type="GO" id="GO:0016020">
    <property type="term" value="C:membrane"/>
    <property type="evidence" value="ECO:0007669"/>
    <property type="project" value="TreeGrafter"/>
</dbReference>
<evidence type="ECO:0000313" key="3">
    <source>
        <dbReference type="Proteomes" id="UP001289374"/>
    </source>
</evidence>
<reference evidence="2" key="1">
    <citation type="submission" date="2020-06" db="EMBL/GenBank/DDBJ databases">
        <authorList>
            <person name="Li T."/>
            <person name="Hu X."/>
            <person name="Zhang T."/>
            <person name="Song X."/>
            <person name="Zhang H."/>
            <person name="Dai N."/>
            <person name="Sheng W."/>
            <person name="Hou X."/>
            <person name="Wei L."/>
        </authorList>
    </citation>
    <scope>NUCLEOTIDE SEQUENCE</scope>
    <source>
        <strain evidence="2">K16</strain>
        <tissue evidence="2">Leaf</tissue>
    </source>
</reference>
<dbReference type="PANTHER" id="PTHR12702:SF0">
    <property type="entry name" value="EXOCYST COMPLEX COMPONENT 6"/>
    <property type="match status" value="1"/>
</dbReference>
<name>A0AAE1WFM7_9LAMI</name>
<comment type="caution">
    <text evidence="2">The sequence shown here is derived from an EMBL/GenBank/DDBJ whole genome shotgun (WGS) entry which is preliminary data.</text>
</comment>
<dbReference type="GO" id="GO:0006893">
    <property type="term" value="P:Golgi to plasma membrane transport"/>
    <property type="evidence" value="ECO:0007669"/>
    <property type="project" value="TreeGrafter"/>
</dbReference>
<evidence type="ECO:0000259" key="1">
    <source>
        <dbReference type="Pfam" id="PF20651"/>
    </source>
</evidence>
<dbReference type="GO" id="GO:0006886">
    <property type="term" value="P:intracellular protein transport"/>
    <property type="evidence" value="ECO:0007669"/>
    <property type="project" value="InterPro"/>
</dbReference>
<dbReference type="PANTHER" id="PTHR12702">
    <property type="entry name" value="SEC15"/>
    <property type="match status" value="1"/>
</dbReference>